<name>A0A0V0YKI4_TRIPS</name>
<dbReference type="Proteomes" id="UP000054815">
    <property type="component" value="Unassembled WGS sequence"/>
</dbReference>
<evidence type="ECO:0000313" key="1">
    <source>
        <dbReference type="EMBL" id="KRY00688.1"/>
    </source>
</evidence>
<proteinExistence type="predicted"/>
<dbReference type="AlphaFoldDB" id="A0A0V0YKI4"/>
<protein>
    <submittedName>
        <fullName evidence="1">Uncharacterized protein</fullName>
    </submittedName>
</protein>
<accession>A0A0V0YKI4</accession>
<sequence length="110" mass="12985">MRIEYATMTIHDEIESSLKQHLECLNSGAPLDQFDFKSLLLIVQVTNSAEECKDEFELRYDNRWVKCYLSLWPMVSSKQPVSKEKAKFEWTKEEHPYNQEISVCFAISIF</sequence>
<dbReference type="EMBL" id="JYDU01000007">
    <property type="protein sequence ID" value="KRY00688.1"/>
    <property type="molecule type" value="Genomic_DNA"/>
</dbReference>
<reference evidence="1 2" key="1">
    <citation type="submission" date="2015-01" db="EMBL/GenBank/DDBJ databases">
        <title>Evolution of Trichinella species and genotypes.</title>
        <authorList>
            <person name="Korhonen P.K."/>
            <person name="Edoardo P."/>
            <person name="Giuseppe L.R."/>
            <person name="Gasser R.B."/>
        </authorList>
    </citation>
    <scope>NUCLEOTIDE SEQUENCE [LARGE SCALE GENOMIC DNA]</scope>
    <source>
        <strain evidence="1">ISS141</strain>
    </source>
</reference>
<comment type="caution">
    <text evidence="1">The sequence shown here is derived from an EMBL/GenBank/DDBJ whole genome shotgun (WGS) entry which is preliminary data.</text>
</comment>
<gene>
    <name evidence="1" type="ORF">T4E_8496</name>
</gene>
<organism evidence="1 2">
    <name type="scientific">Trichinella pseudospiralis</name>
    <name type="common">Parasitic roundworm</name>
    <dbReference type="NCBI Taxonomy" id="6337"/>
    <lineage>
        <taxon>Eukaryota</taxon>
        <taxon>Metazoa</taxon>
        <taxon>Ecdysozoa</taxon>
        <taxon>Nematoda</taxon>
        <taxon>Enoplea</taxon>
        <taxon>Dorylaimia</taxon>
        <taxon>Trichinellida</taxon>
        <taxon>Trichinellidae</taxon>
        <taxon>Trichinella</taxon>
    </lineage>
</organism>
<evidence type="ECO:0000313" key="2">
    <source>
        <dbReference type="Proteomes" id="UP000054815"/>
    </source>
</evidence>